<dbReference type="Gene3D" id="3.20.20.100">
    <property type="entry name" value="NADP-dependent oxidoreductase domain"/>
    <property type="match status" value="1"/>
</dbReference>
<comment type="caution">
    <text evidence="3">The sequence shown here is derived from an EMBL/GenBank/DDBJ whole genome shotgun (WGS) entry which is preliminary data.</text>
</comment>
<dbReference type="SUPFAM" id="SSF51430">
    <property type="entry name" value="NAD(P)-linked oxidoreductase"/>
    <property type="match status" value="1"/>
</dbReference>
<sequence length="332" mass="35789">MTTRVLAGKNVKPLGFGAMNITHGYSNFPSDDEAGRLLHEVLDSGVDHLDTATLYGGHRSENLIGQHLKKRRENYFLASKGGLSLIEGRGKIDGRPGTLRAHVDASLQRLQTDHIDLYYLHRLDPDVPVQESVGALAEAVAQGKIGGIGLSEISGATLRAAHRVHPIAAVQNEYSLATRNPELGILRACKELGTAFVAFSPLYRGYLSGNLRETASLPAGDMRHSMPRFEAENYARNLELVDRLVLLAARLGTTAAALSLAWVLAQGEHVHAIPGTKRGDHLAENLGALSVSLSPAEVAEAGAIINQSTIAGDRYNFHQQKTIDSEEFEPAT</sequence>
<dbReference type="InterPro" id="IPR023210">
    <property type="entry name" value="NADP_OxRdtase_dom"/>
</dbReference>
<evidence type="ECO:0000313" key="4">
    <source>
        <dbReference type="Proteomes" id="UP000766570"/>
    </source>
</evidence>
<keyword evidence="4" id="KW-1185">Reference proteome</keyword>
<dbReference type="InterPro" id="IPR050791">
    <property type="entry name" value="Aldo-Keto_reductase"/>
</dbReference>
<dbReference type="Pfam" id="PF00248">
    <property type="entry name" value="Aldo_ket_red"/>
    <property type="match status" value="1"/>
</dbReference>
<dbReference type="Proteomes" id="UP000766570">
    <property type="component" value="Unassembled WGS sequence"/>
</dbReference>
<evidence type="ECO:0000259" key="2">
    <source>
        <dbReference type="Pfam" id="PF00248"/>
    </source>
</evidence>
<evidence type="ECO:0000313" key="3">
    <source>
        <dbReference type="EMBL" id="MBP2376185.1"/>
    </source>
</evidence>
<dbReference type="EMBL" id="JAGIOE010000001">
    <property type="protein sequence ID" value="MBP2376185.1"/>
    <property type="molecule type" value="Genomic_DNA"/>
</dbReference>
<dbReference type="InterPro" id="IPR036812">
    <property type="entry name" value="NAD(P)_OxRdtase_dom_sf"/>
</dbReference>
<dbReference type="PRINTS" id="PR00069">
    <property type="entry name" value="ALDKETRDTASE"/>
</dbReference>
<protein>
    <submittedName>
        <fullName evidence="3">Aryl-alcohol dehydrogenase-like predicted oxidoreductase</fullName>
    </submittedName>
</protein>
<dbReference type="PANTHER" id="PTHR43625">
    <property type="entry name" value="AFLATOXIN B1 ALDEHYDE REDUCTASE"/>
    <property type="match status" value="1"/>
</dbReference>
<name>A0ABS4WJ17_9MICC</name>
<keyword evidence="1" id="KW-0560">Oxidoreductase</keyword>
<dbReference type="PANTHER" id="PTHR43625:SF40">
    <property type="entry name" value="ALDO-KETO REDUCTASE YAKC [NADP(+)]"/>
    <property type="match status" value="1"/>
</dbReference>
<dbReference type="InterPro" id="IPR020471">
    <property type="entry name" value="AKR"/>
</dbReference>
<evidence type="ECO:0000256" key="1">
    <source>
        <dbReference type="ARBA" id="ARBA00023002"/>
    </source>
</evidence>
<proteinExistence type="predicted"/>
<organism evidence="3 4">
    <name type="scientific">Paeniglutamicibacter psychrophenolicus</name>
    <dbReference type="NCBI Taxonomy" id="257454"/>
    <lineage>
        <taxon>Bacteria</taxon>
        <taxon>Bacillati</taxon>
        <taxon>Actinomycetota</taxon>
        <taxon>Actinomycetes</taxon>
        <taxon>Micrococcales</taxon>
        <taxon>Micrococcaceae</taxon>
        <taxon>Paeniglutamicibacter</taxon>
    </lineage>
</organism>
<dbReference type="RefSeq" id="WP_209910825.1">
    <property type="nucleotide sequence ID" value="NZ_BAAAMI010000029.1"/>
</dbReference>
<feature type="domain" description="NADP-dependent oxidoreductase" evidence="2">
    <location>
        <begin position="13"/>
        <end position="303"/>
    </location>
</feature>
<gene>
    <name evidence="3" type="ORF">JOF46_004097</name>
</gene>
<reference evidence="3 4" key="1">
    <citation type="submission" date="2021-03" db="EMBL/GenBank/DDBJ databases">
        <title>Sequencing the genomes of 1000 actinobacteria strains.</title>
        <authorList>
            <person name="Klenk H.-P."/>
        </authorList>
    </citation>
    <scope>NUCLEOTIDE SEQUENCE [LARGE SCALE GENOMIC DNA]</scope>
    <source>
        <strain evidence="3 4">DSM 15454</strain>
    </source>
</reference>
<accession>A0ABS4WJ17</accession>